<name>A0A382ZYU4_9ZZZZ</name>
<accession>A0A382ZYU4</accession>
<sequence length="50" mass="5579">MKHFLPLLIFTGLLFGQVDIEWSKTYDGGLNDVGRFVHQTNGVGSITIEN</sequence>
<gene>
    <name evidence="1" type="ORF">METZ01_LOCUS453516</name>
</gene>
<dbReference type="EMBL" id="UINC01187768">
    <property type="protein sequence ID" value="SVE00662.1"/>
    <property type="molecule type" value="Genomic_DNA"/>
</dbReference>
<organism evidence="1">
    <name type="scientific">marine metagenome</name>
    <dbReference type="NCBI Taxonomy" id="408172"/>
    <lineage>
        <taxon>unclassified sequences</taxon>
        <taxon>metagenomes</taxon>
        <taxon>ecological metagenomes</taxon>
    </lineage>
</organism>
<reference evidence="1" key="1">
    <citation type="submission" date="2018-05" db="EMBL/GenBank/DDBJ databases">
        <authorList>
            <person name="Lanie J.A."/>
            <person name="Ng W.-L."/>
            <person name="Kazmierczak K.M."/>
            <person name="Andrzejewski T.M."/>
            <person name="Davidsen T.M."/>
            <person name="Wayne K.J."/>
            <person name="Tettelin H."/>
            <person name="Glass J.I."/>
            <person name="Rusch D."/>
            <person name="Podicherti R."/>
            <person name="Tsui H.-C.T."/>
            <person name="Winkler M.E."/>
        </authorList>
    </citation>
    <scope>NUCLEOTIDE SEQUENCE</scope>
</reference>
<evidence type="ECO:0000313" key="1">
    <source>
        <dbReference type="EMBL" id="SVE00662.1"/>
    </source>
</evidence>
<proteinExistence type="predicted"/>
<dbReference type="AlphaFoldDB" id="A0A382ZYU4"/>
<protein>
    <submittedName>
        <fullName evidence="1">Uncharacterized protein</fullName>
    </submittedName>
</protein>